<sequence>MVYSDLNILSKLCWCCLRPKDKNKKKGKKIQIADGKKCGRNRSKRKENEGSAINVDRESSRSKASSGKSSRTTVGKQEESNISFTSSSYKSKGSVPSKVSYVSNTSTL</sequence>
<gene>
    <name evidence="2" type="ORF">ILUMI_04557</name>
</gene>
<accession>A0A8K0GH85</accession>
<dbReference type="AlphaFoldDB" id="A0A8K0GH85"/>
<feature type="compositionally biased region" description="Low complexity" evidence="1">
    <location>
        <begin position="86"/>
        <end position="108"/>
    </location>
</feature>
<dbReference type="EMBL" id="VTPC01001533">
    <property type="protein sequence ID" value="KAF2901632.1"/>
    <property type="molecule type" value="Genomic_DNA"/>
</dbReference>
<reference evidence="2" key="1">
    <citation type="submission" date="2019-08" db="EMBL/GenBank/DDBJ databases">
        <title>The genome of the North American firefly Photinus pyralis.</title>
        <authorList>
            <consortium name="Photinus pyralis genome working group"/>
            <person name="Fallon T.R."/>
            <person name="Sander Lower S.E."/>
            <person name="Weng J.-K."/>
        </authorList>
    </citation>
    <scope>NUCLEOTIDE SEQUENCE</scope>
    <source>
        <strain evidence="2">TRF0915ILg1</strain>
        <tissue evidence="2">Whole body</tissue>
    </source>
</reference>
<organism evidence="2 3">
    <name type="scientific">Ignelater luminosus</name>
    <name type="common">Cucubano</name>
    <name type="synonym">Pyrophorus luminosus</name>
    <dbReference type="NCBI Taxonomy" id="2038154"/>
    <lineage>
        <taxon>Eukaryota</taxon>
        <taxon>Metazoa</taxon>
        <taxon>Ecdysozoa</taxon>
        <taxon>Arthropoda</taxon>
        <taxon>Hexapoda</taxon>
        <taxon>Insecta</taxon>
        <taxon>Pterygota</taxon>
        <taxon>Neoptera</taxon>
        <taxon>Endopterygota</taxon>
        <taxon>Coleoptera</taxon>
        <taxon>Polyphaga</taxon>
        <taxon>Elateriformia</taxon>
        <taxon>Elateroidea</taxon>
        <taxon>Elateridae</taxon>
        <taxon>Agrypninae</taxon>
        <taxon>Pyrophorini</taxon>
        <taxon>Ignelater</taxon>
    </lineage>
</organism>
<protein>
    <submittedName>
        <fullName evidence="2">Uncharacterized protein</fullName>
    </submittedName>
</protein>
<proteinExistence type="predicted"/>
<feature type="compositionally biased region" description="Polar residues" evidence="1">
    <location>
        <begin position="72"/>
        <end position="85"/>
    </location>
</feature>
<evidence type="ECO:0000313" key="2">
    <source>
        <dbReference type="EMBL" id="KAF2901632.1"/>
    </source>
</evidence>
<name>A0A8K0GH85_IGNLU</name>
<evidence type="ECO:0000313" key="3">
    <source>
        <dbReference type="Proteomes" id="UP000801492"/>
    </source>
</evidence>
<comment type="caution">
    <text evidence="2">The sequence shown here is derived from an EMBL/GenBank/DDBJ whole genome shotgun (WGS) entry which is preliminary data.</text>
</comment>
<keyword evidence="3" id="KW-1185">Reference proteome</keyword>
<feature type="region of interest" description="Disordered" evidence="1">
    <location>
        <begin position="22"/>
        <end position="108"/>
    </location>
</feature>
<evidence type="ECO:0000256" key="1">
    <source>
        <dbReference type="SAM" id="MobiDB-lite"/>
    </source>
</evidence>
<dbReference type="Proteomes" id="UP000801492">
    <property type="component" value="Unassembled WGS sequence"/>
</dbReference>
<feature type="compositionally biased region" description="Low complexity" evidence="1">
    <location>
        <begin position="62"/>
        <end position="71"/>
    </location>
</feature>